<dbReference type="RefSeq" id="WP_166284984.1">
    <property type="nucleotide sequence ID" value="NZ_JAANNP010000214.1"/>
</dbReference>
<keyword evidence="2 5" id="KW-0812">Transmembrane</keyword>
<evidence type="ECO:0000256" key="4">
    <source>
        <dbReference type="ARBA" id="ARBA00023136"/>
    </source>
</evidence>
<organism evidence="7 8">
    <name type="scientific">Motilibacter deserti</name>
    <dbReference type="NCBI Taxonomy" id="2714956"/>
    <lineage>
        <taxon>Bacteria</taxon>
        <taxon>Bacillati</taxon>
        <taxon>Actinomycetota</taxon>
        <taxon>Actinomycetes</taxon>
        <taxon>Motilibacterales</taxon>
        <taxon>Motilibacteraceae</taxon>
        <taxon>Motilibacter</taxon>
    </lineage>
</organism>
<comment type="subcellular location">
    <subcellularLocation>
        <location evidence="1">Membrane</location>
        <topology evidence="1">Multi-pass membrane protein</topology>
    </subcellularLocation>
</comment>
<dbReference type="InterPro" id="IPR051533">
    <property type="entry name" value="WaaL-like"/>
</dbReference>
<dbReference type="Pfam" id="PF04932">
    <property type="entry name" value="Wzy_C"/>
    <property type="match status" value="1"/>
</dbReference>
<dbReference type="EMBL" id="JAANNP010000214">
    <property type="protein sequence ID" value="NHC16567.1"/>
    <property type="molecule type" value="Genomic_DNA"/>
</dbReference>
<feature type="non-terminal residue" evidence="7">
    <location>
        <position position="1"/>
    </location>
</feature>
<keyword evidence="7" id="KW-0436">Ligase</keyword>
<evidence type="ECO:0000313" key="7">
    <source>
        <dbReference type="EMBL" id="NHC16567.1"/>
    </source>
</evidence>
<sequence>AGAVVVVAALAVVVPRTDLYARLTGDPAFDGNAASGTVDARRQAWDAVLDWTDEKPGRVVTGAGFGPDFLARSGAAAQLEGTTYDDVRAPHDYPINTYARMGLVGLAALAWVLAAAAWRGGRSLRRHPGIEALLPALVATVLFVPALVGVILESPFGAVPFFWAVGALLLPCRAADEEAERTPPSAAA</sequence>
<keyword evidence="8" id="KW-1185">Reference proteome</keyword>
<evidence type="ECO:0000256" key="2">
    <source>
        <dbReference type="ARBA" id="ARBA00022692"/>
    </source>
</evidence>
<proteinExistence type="predicted"/>
<accession>A0ABX0H0H5</accession>
<evidence type="ECO:0000256" key="5">
    <source>
        <dbReference type="SAM" id="Phobius"/>
    </source>
</evidence>
<dbReference type="GO" id="GO:0016874">
    <property type="term" value="F:ligase activity"/>
    <property type="evidence" value="ECO:0007669"/>
    <property type="project" value="UniProtKB-KW"/>
</dbReference>
<feature type="transmembrane region" description="Helical" evidence="5">
    <location>
        <begin position="130"/>
        <end position="152"/>
    </location>
</feature>
<evidence type="ECO:0000313" key="8">
    <source>
        <dbReference type="Proteomes" id="UP000800981"/>
    </source>
</evidence>
<keyword evidence="4 5" id="KW-0472">Membrane</keyword>
<gene>
    <name evidence="7" type="ORF">G9H71_22540</name>
</gene>
<dbReference type="Proteomes" id="UP000800981">
    <property type="component" value="Unassembled WGS sequence"/>
</dbReference>
<feature type="transmembrane region" description="Helical" evidence="5">
    <location>
        <begin position="98"/>
        <end position="118"/>
    </location>
</feature>
<dbReference type="PANTHER" id="PTHR37422">
    <property type="entry name" value="TEICHURONIC ACID BIOSYNTHESIS PROTEIN TUAE"/>
    <property type="match status" value="1"/>
</dbReference>
<dbReference type="InterPro" id="IPR007016">
    <property type="entry name" value="O-antigen_ligase-rel_domated"/>
</dbReference>
<name>A0ABX0H0H5_9ACTN</name>
<feature type="domain" description="O-antigen ligase-related" evidence="6">
    <location>
        <begin position="3"/>
        <end position="109"/>
    </location>
</feature>
<evidence type="ECO:0000256" key="3">
    <source>
        <dbReference type="ARBA" id="ARBA00022989"/>
    </source>
</evidence>
<evidence type="ECO:0000259" key="6">
    <source>
        <dbReference type="Pfam" id="PF04932"/>
    </source>
</evidence>
<dbReference type="PANTHER" id="PTHR37422:SF13">
    <property type="entry name" value="LIPOPOLYSACCHARIDE BIOSYNTHESIS PROTEIN PA4999-RELATED"/>
    <property type="match status" value="1"/>
</dbReference>
<comment type="caution">
    <text evidence="7">The sequence shown here is derived from an EMBL/GenBank/DDBJ whole genome shotgun (WGS) entry which is preliminary data.</text>
</comment>
<reference evidence="7 8" key="1">
    <citation type="submission" date="2020-03" db="EMBL/GenBank/DDBJ databases">
        <title>Two novel Motilibacter sp.</title>
        <authorList>
            <person name="Liu S."/>
        </authorList>
    </citation>
    <scope>NUCLEOTIDE SEQUENCE [LARGE SCALE GENOMIC DNA]</scope>
    <source>
        <strain evidence="7 8">E257</strain>
    </source>
</reference>
<protein>
    <submittedName>
        <fullName evidence="7">O-antigen ligase family protein</fullName>
    </submittedName>
</protein>
<evidence type="ECO:0000256" key="1">
    <source>
        <dbReference type="ARBA" id="ARBA00004141"/>
    </source>
</evidence>
<keyword evidence="3 5" id="KW-1133">Transmembrane helix</keyword>